<evidence type="ECO:0000256" key="2">
    <source>
        <dbReference type="ARBA" id="ARBA00022603"/>
    </source>
</evidence>
<organism evidence="7 8">
    <name type="scientific">Nannocystis bainbridge</name>
    <dbReference type="NCBI Taxonomy" id="2995303"/>
    <lineage>
        <taxon>Bacteria</taxon>
        <taxon>Pseudomonadati</taxon>
        <taxon>Myxococcota</taxon>
        <taxon>Polyangia</taxon>
        <taxon>Nannocystales</taxon>
        <taxon>Nannocystaceae</taxon>
        <taxon>Nannocystis</taxon>
    </lineage>
</organism>
<sequence>MNGAQLFALIEPAWRANMASRIPQRVFDQFLAEERAGLIEMLDAALAVRRARTAEQTQDADDPPELWTKSQRTKANLAALRIIASKKPEDLTPGERRQLLAYSSWGGLSLEEVKDQLPAGLEPDDFELIHAYFTPLAIADAIAEHVCPLLPELAGHDGVVRILEPSAGIGRFLRAMGRPNCIDPAGPVRGIEWVTVELSKTTSRLLTALRPDVRHHHMPFERFVREHGSEYAGRFHVILSNPPYGERGAFALDDPSPLYRERVAYAYFMRRALDMLVPGGLGVFIVPGGFLTGERNRDLRAKLLARHHLAAAFRLPSHTPNNREVFPGASVVVDVLFFRARGGQLTEIDEDDRFILDGQYYEHFPTHLLGKPAGELEGPELGDEAVSSKRPWRYKVVGEFKSIPAFEERPMCASCALGAIAAEEPIHYESGIRATEEQTSDLAEPLRAAVDLGLRIDRYLAAVAANDADRAEGMWVELRAALVDFTKRAEIQQAGGPWRYLPLRRHAERSTGAQQFLNAFTPTGELAPAIAEPPKVTRRYTGLPDDVLAQAEFLFRQRGHLLLPALVEFHRQVGGAQDRDAILARLLAADWNLDHDNEVVPLDVYVTGELWPKYDRARAKTDDPQAALQARRLLEAIGPAVFEDISDITPSQRWVPLDLVSAWLSATYNRELGPVALERVAGLVRVQGHAYNTTDDLAGLTAETVWILGWINHDKFLFDPDDDGDDDDADARRKKAELRALKAQEYASSFYNWLRDHEERRQRIADAYNREFKGIITPQFSGDPLSIARWATMARP</sequence>
<feature type="domain" description="Type II methyltransferase M.TaqI-like" evidence="6">
    <location>
        <begin position="230"/>
        <end position="311"/>
    </location>
</feature>
<reference evidence="7 8" key="1">
    <citation type="submission" date="2022-11" db="EMBL/GenBank/DDBJ databases">
        <title>Minimal conservation of predation-associated metabolite biosynthetic gene clusters underscores biosynthetic potential of Myxococcota including descriptions for ten novel species: Archangium lansinium sp. nov., Myxococcus landrumus sp. nov., Nannocystis bai.</title>
        <authorList>
            <person name="Ahearne A."/>
            <person name="Stevens C."/>
            <person name="Dowd S."/>
        </authorList>
    </citation>
    <scope>NUCLEOTIDE SEQUENCE [LARGE SCALE GENOMIC DNA]</scope>
    <source>
        <strain evidence="7 8">BB15-2</strain>
    </source>
</reference>
<comment type="caution">
    <text evidence="7">The sequence shown here is derived from an EMBL/GenBank/DDBJ whole genome shotgun (WGS) entry which is preliminary data.</text>
</comment>
<dbReference type="Pfam" id="PF07669">
    <property type="entry name" value="Eco57I"/>
    <property type="match status" value="1"/>
</dbReference>
<dbReference type="InterPro" id="IPR002052">
    <property type="entry name" value="DNA_methylase_N6_adenine_CS"/>
</dbReference>
<accession>A0ABT5DRM3</accession>
<dbReference type="PANTHER" id="PTHR33841:SF1">
    <property type="entry name" value="DNA METHYLTRANSFERASE A"/>
    <property type="match status" value="1"/>
</dbReference>
<dbReference type="SUPFAM" id="SSF53335">
    <property type="entry name" value="S-adenosyl-L-methionine-dependent methyltransferases"/>
    <property type="match status" value="1"/>
</dbReference>
<dbReference type="CDD" id="cd02440">
    <property type="entry name" value="AdoMet_MTases"/>
    <property type="match status" value="1"/>
</dbReference>
<dbReference type="InterPro" id="IPR011639">
    <property type="entry name" value="MethylTrfase_TaqI-like_dom"/>
</dbReference>
<evidence type="ECO:0000313" key="8">
    <source>
        <dbReference type="Proteomes" id="UP001221686"/>
    </source>
</evidence>
<evidence type="ECO:0000256" key="3">
    <source>
        <dbReference type="ARBA" id="ARBA00022679"/>
    </source>
</evidence>
<dbReference type="GO" id="GO:0008168">
    <property type="term" value="F:methyltransferase activity"/>
    <property type="evidence" value="ECO:0007669"/>
    <property type="project" value="UniProtKB-KW"/>
</dbReference>
<dbReference type="RefSeq" id="WP_272084643.1">
    <property type="nucleotide sequence ID" value="NZ_JAQNDL010000001.1"/>
</dbReference>
<dbReference type="InterPro" id="IPR050953">
    <property type="entry name" value="N4_N6_ade-DNA_methylase"/>
</dbReference>
<dbReference type="EC" id="2.1.1.72" evidence="1"/>
<proteinExistence type="predicted"/>
<keyword evidence="4" id="KW-0949">S-adenosyl-L-methionine</keyword>
<gene>
    <name evidence="7" type="ORF">POL25_04795</name>
</gene>
<evidence type="ECO:0000259" key="6">
    <source>
        <dbReference type="Pfam" id="PF07669"/>
    </source>
</evidence>
<name>A0ABT5DRM3_9BACT</name>
<dbReference type="InterPro" id="IPR029063">
    <property type="entry name" value="SAM-dependent_MTases_sf"/>
</dbReference>
<dbReference type="Gene3D" id="3.40.50.150">
    <property type="entry name" value="Vaccinia Virus protein VP39"/>
    <property type="match status" value="1"/>
</dbReference>
<evidence type="ECO:0000256" key="5">
    <source>
        <dbReference type="ARBA" id="ARBA00047942"/>
    </source>
</evidence>
<keyword evidence="8" id="KW-1185">Reference proteome</keyword>
<keyword evidence="3" id="KW-0808">Transferase</keyword>
<evidence type="ECO:0000256" key="1">
    <source>
        <dbReference type="ARBA" id="ARBA00011900"/>
    </source>
</evidence>
<protein>
    <recommendedName>
        <fullName evidence="1">site-specific DNA-methyltransferase (adenine-specific)</fullName>
        <ecNumber evidence="1">2.1.1.72</ecNumber>
    </recommendedName>
</protein>
<evidence type="ECO:0000313" key="7">
    <source>
        <dbReference type="EMBL" id="MDC0716196.1"/>
    </source>
</evidence>
<comment type="catalytic activity">
    <reaction evidence="5">
        <text>a 2'-deoxyadenosine in DNA + S-adenosyl-L-methionine = an N(6)-methyl-2'-deoxyadenosine in DNA + S-adenosyl-L-homocysteine + H(+)</text>
        <dbReference type="Rhea" id="RHEA:15197"/>
        <dbReference type="Rhea" id="RHEA-COMP:12418"/>
        <dbReference type="Rhea" id="RHEA-COMP:12419"/>
        <dbReference type="ChEBI" id="CHEBI:15378"/>
        <dbReference type="ChEBI" id="CHEBI:57856"/>
        <dbReference type="ChEBI" id="CHEBI:59789"/>
        <dbReference type="ChEBI" id="CHEBI:90615"/>
        <dbReference type="ChEBI" id="CHEBI:90616"/>
        <dbReference type="EC" id="2.1.1.72"/>
    </reaction>
</comment>
<dbReference type="EMBL" id="JAQNDL010000001">
    <property type="protein sequence ID" value="MDC0716196.1"/>
    <property type="molecule type" value="Genomic_DNA"/>
</dbReference>
<evidence type="ECO:0000256" key="4">
    <source>
        <dbReference type="ARBA" id="ARBA00022691"/>
    </source>
</evidence>
<dbReference type="PROSITE" id="PS00092">
    <property type="entry name" value="N6_MTASE"/>
    <property type="match status" value="1"/>
</dbReference>
<dbReference type="Proteomes" id="UP001221686">
    <property type="component" value="Unassembled WGS sequence"/>
</dbReference>
<dbReference type="PANTHER" id="PTHR33841">
    <property type="entry name" value="DNA METHYLTRANSFERASE YEEA-RELATED"/>
    <property type="match status" value="1"/>
</dbReference>
<dbReference type="PRINTS" id="PR00507">
    <property type="entry name" value="N12N6MTFRASE"/>
</dbReference>
<dbReference type="GO" id="GO:0032259">
    <property type="term" value="P:methylation"/>
    <property type="evidence" value="ECO:0007669"/>
    <property type="project" value="UniProtKB-KW"/>
</dbReference>
<keyword evidence="2 7" id="KW-0489">Methyltransferase</keyword>